<reference evidence="11 12" key="1">
    <citation type="submission" date="2018-08" db="EMBL/GenBank/DDBJ databases">
        <title>The metabolism and importance of syntrophic acetate oxidation coupled to methane or sulfide production in haloalkaline environments.</title>
        <authorList>
            <person name="Timmers P.H.A."/>
            <person name="Vavourakis C.D."/>
            <person name="Sorokin D.Y."/>
            <person name="Sinninghe Damste J.S."/>
            <person name="Muyzer G."/>
            <person name="Stams A.J.M."/>
            <person name="Plugge C.M."/>
        </authorList>
    </citation>
    <scope>NUCLEOTIDE SEQUENCE [LARGE SCALE GENOMIC DNA]</scope>
    <source>
        <strain evidence="11">MSAO_Bac1</strain>
    </source>
</reference>
<organism evidence="11 12">
    <name type="scientific">Candidatus Syntrophonatronum acetioxidans</name>
    <dbReference type="NCBI Taxonomy" id="1795816"/>
    <lineage>
        <taxon>Bacteria</taxon>
        <taxon>Bacillati</taxon>
        <taxon>Bacillota</taxon>
        <taxon>Clostridia</taxon>
        <taxon>Eubacteriales</taxon>
        <taxon>Syntrophomonadaceae</taxon>
        <taxon>Candidatus Syntrophonatronum</taxon>
    </lineage>
</organism>
<feature type="binding site" evidence="9">
    <location>
        <position position="57"/>
    </location>
    <ligand>
        <name>Mn(2+)</name>
        <dbReference type="ChEBI" id="CHEBI:29035"/>
        <label>1</label>
    </ligand>
</feature>
<keyword evidence="4 11" id="KW-0378">Hydrolase</keyword>
<dbReference type="SUPFAM" id="SSF56655">
    <property type="entry name" value="Carbohydrate phosphatase"/>
    <property type="match status" value="1"/>
</dbReference>
<dbReference type="PIRSF" id="PIRSF004532">
    <property type="entry name" value="GlpX"/>
    <property type="match status" value="1"/>
</dbReference>
<dbReference type="PANTHER" id="PTHR30447">
    <property type="entry name" value="FRUCTOSE-1,6-BISPHOSPHATASE CLASS 2"/>
    <property type="match status" value="1"/>
</dbReference>
<comment type="catalytic activity">
    <reaction evidence="1">
        <text>beta-D-fructose 1,6-bisphosphate + H2O = beta-D-fructose 6-phosphate + phosphate</text>
        <dbReference type="Rhea" id="RHEA:11064"/>
        <dbReference type="ChEBI" id="CHEBI:15377"/>
        <dbReference type="ChEBI" id="CHEBI:32966"/>
        <dbReference type="ChEBI" id="CHEBI:43474"/>
        <dbReference type="ChEBI" id="CHEBI:57634"/>
        <dbReference type="EC" id="3.1.3.11"/>
    </reaction>
</comment>
<dbReference type="GO" id="GO:0005829">
    <property type="term" value="C:cytosol"/>
    <property type="evidence" value="ECO:0007669"/>
    <property type="project" value="TreeGrafter"/>
</dbReference>
<proteinExistence type="inferred from homology"/>
<evidence type="ECO:0000256" key="6">
    <source>
        <dbReference type="ARBA" id="ARBA00023277"/>
    </source>
</evidence>
<evidence type="ECO:0000313" key="11">
    <source>
        <dbReference type="EMBL" id="RQD76731.1"/>
    </source>
</evidence>
<dbReference type="AlphaFoldDB" id="A0A424YFT2"/>
<evidence type="ECO:0000256" key="1">
    <source>
        <dbReference type="ARBA" id="ARBA00001273"/>
    </source>
</evidence>
<comment type="caution">
    <text evidence="11">The sequence shown here is derived from an EMBL/GenBank/DDBJ whole genome shotgun (WGS) entry which is preliminary data.</text>
</comment>
<dbReference type="FunFam" id="3.40.190.90:FF:000001">
    <property type="entry name" value="Fructose-1,6-bisphosphatase"/>
    <property type="match status" value="1"/>
</dbReference>
<feature type="binding site" evidence="9">
    <location>
        <position position="88"/>
    </location>
    <ligand>
        <name>Mn(2+)</name>
        <dbReference type="ChEBI" id="CHEBI:29035"/>
        <label>2</label>
    </ligand>
</feature>
<evidence type="ECO:0000256" key="10">
    <source>
        <dbReference type="PIRSR" id="PIRSR004532-2"/>
    </source>
</evidence>
<protein>
    <recommendedName>
        <fullName evidence="8">Fructose-1,6-bisphosphatase</fullName>
    </recommendedName>
</protein>
<evidence type="ECO:0000256" key="3">
    <source>
        <dbReference type="ARBA" id="ARBA00022723"/>
    </source>
</evidence>
<dbReference type="Pfam" id="PF03320">
    <property type="entry name" value="FBPase_glpX"/>
    <property type="match status" value="1"/>
</dbReference>
<feature type="binding site" evidence="9">
    <location>
        <position position="85"/>
    </location>
    <ligand>
        <name>Mn(2+)</name>
        <dbReference type="ChEBI" id="CHEBI:29035"/>
        <label>2</label>
    </ligand>
</feature>
<sequence length="325" mass="34676">MERELALEFVRVTEAAALSSGRLMGRGDKKGADQAAVDAMRRAFDTVYIKGTVVIGEGEMDEAPMLYIGEEVGTGDDPAVDVAVDPLEGTNLVAKGLPNALSVLAVAEKGCLLHAPDVYMDKIAVGPQAVGTIHLDASVEKNLKAVAQALNRSVEDLVAIVLDRPRHERIIREIREAGARVKLISDGDVSAAIATAVEGTGVDILFGIGGAPEGVLAAAALKSLGGEMQGRLAPEDVEDEERIKKLGIKDINRLLRLDDLVEGEDVIFAATGITDGDMLKGVRYYGKTASTHSLVMRSRTGTVRFVEAVHRLDKKPDYIVRSGRR</sequence>
<name>A0A424YFT2_9FIRM</name>
<dbReference type="GO" id="GO:0006094">
    <property type="term" value="P:gluconeogenesis"/>
    <property type="evidence" value="ECO:0007669"/>
    <property type="project" value="InterPro"/>
</dbReference>
<keyword evidence="5 9" id="KW-0464">Manganese</keyword>
<comment type="cofactor">
    <cofactor evidence="9">
        <name>Mn(2+)</name>
        <dbReference type="ChEBI" id="CHEBI:29035"/>
    </cofactor>
</comment>
<comment type="pathway">
    <text evidence="7">Carbohydrate biosynthesis.</text>
</comment>
<feature type="binding site" evidence="10">
    <location>
        <position position="119"/>
    </location>
    <ligand>
        <name>substrate</name>
    </ligand>
</feature>
<dbReference type="EMBL" id="QZAA01000111">
    <property type="protein sequence ID" value="RQD76731.1"/>
    <property type="molecule type" value="Genomic_DNA"/>
</dbReference>
<evidence type="ECO:0000256" key="2">
    <source>
        <dbReference type="ARBA" id="ARBA00008989"/>
    </source>
</evidence>
<feature type="binding site" evidence="10">
    <location>
        <begin position="164"/>
        <end position="166"/>
    </location>
    <ligand>
        <name>substrate</name>
    </ligand>
</feature>
<dbReference type="InterPro" id="IPR004464">
    <property type="entry name" value="FBPase_class-2/SBPase"/>
</dbReference>
<evidence type="ECO:0000256" key="9">
    <source>
        <dbReference type="PIRSR" id="PIRSR004532-1"/>
    </source>
</evidence>
<dbReference type="GO" id="GO:0046872">
    <property type="term" value="F:metal ion binding"/>
    <property type="evidence" value="ECO:0007669"/>
    <property type="project" value="UniProtKB-KW"/>
</dbReference>
<evidence type="ECO:0000256" key="4">
    <source>
        <dbReference type="ARBA" id="ARBA00022801"/>
    </source>
</evidence>
<dbReference type="GO" id="GO:0006071">
    <property type="term" value="P:glycerol metabolic process"/>
    <property type="evidence" value="ECO:0007669"/>
    <property type="project" value="InterPro"/>
</dbReference>
<feature type="binding site" evidence="9">
    <location>
        <position position="213"/>
    </location>
    <ligand>
        <name>Mn(2+)</name>
        <dbReference type="ChEBI" id="CHEBI:29035"/>
        <label>2</label>
    </ligand>
</feature>
<feature type="binding site" evidence="9">
    <location>
        <position position="33"/>
    </location>
    <ligand>
        <name>Mn(2+)</name>
        <dbReference type="ChEBI" id="CHEBI:29035"/>
        <label>1</label>
    </ligand>
</feature>
<evidence type="ECO:0000256" key="8">
    <source>
        <dbReference type="PIRNR" id="PIRNR004532"/>
    </source>
</evidence>
<accession>A0A424YFT2</accession>
<dbReference type="Proteomes" id="UP000285138">
    <property type="component" value="Unassembled WGS sequence"/>
</dbReference>
<evidence type="ECO:0000256" key="5">
    <source>
        <dbReference type="ARBA" id="ARBA00023211"/>
    </source>
</evidence>
<gene>
    <name evidence="11" type="primary">glpX</name>
    <name evidence="11" type="ORF">D5R97_03870</name>
</gene>
<dbReference type="NCBIfam" id="TIGR00330">
    <property type="entry name" value="glpX"/>
    <property type="match status" value="1"/>
</dbReference>
<evidence type="ECO:0000256" key="7">
    <source>
        <dbReference type="ARBA" id="ARBA00024331"/>
    </source>
</evidence>
<dbReference type="GO" id="GO:0030388">
    <property type="term" value="P:fructose 1,6-bisphosphate metabolic process"/>
    <property type="evidence" value="ECO:0007669"/>
    <property type="project" value="TreeGrafter"/>
</dbReference>
<feature type="binding site" evidence="10">
    <location>
        <begin position="186"/>
        <end position="188"/>
    </location>
    <ligand>
        <name>substrate</name>
    </ligand>
</feature>
<dbReference type="Gene3D" id="3.30.540.10">
    <property type="entry name" value="Fructose-1,6-Bisphosphatase, subunit A, domain 1"/>
    <property type="match status" value="1"/>
</dbReference>
<dbReference type="GO" id="GO:0042132">
    <property type="term" value="F:fructose 1,6-bisphosphate 1-phosphatase activity"/>
    <property type="evidence" value="ECO:0007669"/>
    <property type="project" value="UniProtKB-EC"/>
</dbReference>
<dbReference type="Gene3D" id="3.40.190.90">
    <property type="match status" value="1"/>
</dbReference>
<feature type="binding site" evidence="10">
    <location>
        <begin position="88"/>
        <end position="90"/>
    </location>
    <ligand>
        <name>substrate</name>
    </ligand>
</feature>
<dbReference type="CDD" id="cd01516">
    <property type="entry name" value="FBPase_glpX"/>
    <property type="match status" value="1"/>
</dbReference>
<keyword evidence="3 9" id="KW-0479">Metal-binding</keyword>
<keyword evidence="6 8" id="KW-0119">Carbohydrate metabolism</keyword>
<evidence type="ECO:0000313" key="12">
    <source>
        <dbReference type="Proteomes" id="UP000285138"/>
    </source>
</evidence>
<feature type="binding site" evidence="10">
    <location>
        <position position="210"/>
    </location>
    <ligand>
        <name>substrate</name>
    </ligand>
</feature>
<comment type="similarity">
    <text evidence="2 8">Belongs to the FBPase class 2 family.</text>
</comment>
<dbReference type="PANTHER" id="PTHR30447:SF0">
    <property type="entry name" value="FRUCTOSE-1,6-BISPHOSPHATASE 1 CLASS 2-RELATED"/>
    <property type="match status" value="1"/>
</dbReference>